<feature type="domain" description="Galactokinase N-terminal" evidence="6">
    <location>
        <begin position="44"/>
        <end position="92"/>
    </location>
</feature>
<dbReference type="Proteomes" id="UP000016662">
    <property type="component" value="Unassembled WGS sequence"/>
</dbReference>
<dbReference type="STRING" id="411473.RUMCAL_03100"/>
<keyword evidence="8" id="KW-1185">Reference proteome</keyword>
<dbReference type="InterPro" id="IPR036554">
    <property type="entry name" value="GHMP_kinase_C_sf"/>
</dbReference>
<reference evidence="7 8" key="1">
    <citation type="submission" date="2013-07" db="EMBL/GenBank/DDBJ databases">
        <authorList>
            <person name="Weinstock G."/>
            <person name="Sodergren E."/>
            <person name="Wylie T."/>
            <person name="Fulton L."/>
            <person name="Fulton R."/>
            <person name="Fronick C."/>
            <person name="O'Laughlin M."/>
            <person name="Godfrey J."/>
            <person name="Miner T."/>
            <person name="Herter B."/>
            <person name="Appelbaum E."/>
            <person name="Cordes M."/>
            <person name="Lek S."/>
            <person name="Wollam A."/>
            <person name="Pepin K.H."/>
            <person name="Palsikar V.B."/>
            <person name="Mitreva M."/>
            <person name="Wilson R.K."/>
        </authorList>
    </citation>
    <scope>NUCLEOTIDE SEQUENCE [LARGE SCALE GENOMIC DNA]</scope>
    <source>
        <strain evidence="7 8">ATCC 27760</strain>
    </source>
</reference>
<gene>
    <name evidence="7" type="ORF">RUMCAL_03100</name>
</gene>
<dbReference type="PATRIC" id="fig|411473.3.peg.2601"/>
<sequence length="427" mass="46271">MMTVAEWKQTLKAGKLDKKLKQLYGDDADMLVHQKKRYAAALDEFAKLYPQRKQVGIFSAPGRTEVGGNHTDHQHGCVLAAAVNLDVIAVVGFHREGVIRLKSMGYSQIQVQLSDLSKKPEEEGTSTALIRGIAAKFADMGVSLSGWDAYSTSEVLSGSGLSSSAAFEVLVGTIIDQHDNGGKAGAVEIAKIGQYAENVYFGKQSGLMDQMVSSVGGFVWIDFADTEKPVIQKHTFDFAQAGYCLCITDTKGSHADLTPDYVAVPTEMKQVAAYFGKSVLREVSAEQFRKAIPRLRKTCSDRAILRAAHFFAESERATAETKALEDGDLSAFFALVRESGTSSAELLQNLFSCQKPTEQAIPLGIWYSKQFLGEKGAVRVHGGGFAGTIQAFVPVEEAEAYCQCMNQLFGKGSCHKLSVRPLGGVRV</sequence>
<dbReference type="InterPro" id="IPR006204">
    <property type="entry name" value="GHMP_kinase_N_dom"/>
</dbReference>
<keyword evidence="4" id="KW-0067">ATP-binding</keyword>
<keyword evidence="2" id="KW-0547">Nucleotide-binding</keyword>
<dbReference type="GO" id="GO:0004335">
    <property type="term" value="F:galactokinase activity"/>
    <property type="evidence" value="ECO:0007669"/>
    <property type="project" value="InterPro"/>
</dbReference>
<evidence type="ECO:0000259" key="6">
    <source>
        <dbReference type="Pfam" id="PF10509"/>
    </source>
</evidence>
<dbReference type="GO" id="GO:0005524">
    <property type="term" value="F:ATP binding"/>
    <property type="evidence" value="ECO:0007669"/>
    <property type="project" value="UniProtKB-KW"/>
</dbReference>
<evidence type="ECO:0000259" key="5">
    <source>
        <dbReference type="Pfam" id="PF00288"/>
    </source>
</evidence>
<dbReference type="SUPFAM" id="SSF54211">
    <property type="entry name" value="Ribosomal protein S5 domain 2-like"/>
    <property type="match status" value="1"/>
</dbReference>
<dbReference type="EMBL" id="AWVF01000403">
    <property type="protein sequence ID" value="ERJ88645.1"/>
    <property type="molecule type" value="Genomic_DNA"/>
</dbReference>
<comment type="similarity">
    <text evidence="1">Belongs to the GHMP kinase family. GalK subfamily.</text>
</comment>
<dbReference type="Gene3D" id="3.30.230.10">
    <property type="match status" value="1"/>
</dbReference>
<evidence type="ECO:0000313" key="8">
    <source>
        <dbReference type="Proteomes" id="UP000016662"/>
    </source>
</evidence>
<dbReference type="InterPro" id="IPR020568">
    <property type="entry name" value="Ribosomal_Su5_D2-typ_SF"/>
</dbReference>
<dbReference type="Pfam" id="PF00288">
    <property type="entry name" value="GHMP_kinases_N"/>
    <property type="match status" value="1"/>
</dbReference>
<name>U2K968_9FIRM</name>
<proteinExistence type="inferred from homology"/>
<accession>U2K968</accession>
<dbReference type="GO" id="GO:0005829">
    <property type="term" value="C:cytosol"/>
    <property type="evidence" value="ECO:0007669"/>
    <property type="project" value="TreeGrafter"/>
</dbReference>
<feature type="domain" description="GHMP kinase N-terminal" evidence="5">
    <location>
        <begin position="130"/>
        <end position="217"/>
    </location>
</feature>
<dbReference type="PRINTS" id="PR00473">
    <property type="entry name" value="GALCTOKINASE"/>
</dbReference>
<evidence type="ECO:0000256" key="1">
    <source>
        <dbReference type="ARBA" id="ARBA00006566"/>
    </source>
</evidence>
<dbReference type="PANTHER" id="PTHR10457">
    <property type="entry name" value="MEVALONATE KINASE/GALACTOKINASE"/>
    <property type="match status" value="1"/>
</dbReference>
<evidence type="ECO:0000313" key="7">
    <source>
        <dbReference type="EMBL" id="ERJ88645.1"/>
    </source>
</evidence>
<dbReference type="InterPro" id="IPR006206">
    <property type="entry name" value="Mevalonate/galactokinase"/>
</dbReference>
<dbReference type="PRINTS" id="PR00959">
    <property type="entry name" value="MEVGALKINASE"/>
</dbReference>
<dbReference type="InterPro" id="IPR014721">
    <property type="entry name" value="Ribsml_uS5_D2-typ_fold_subgr"/>
</dbReference>
<dbReference type="Gene3D" id="3.30.70.890">
    <property type="entry name" value="GHMP kinase, C-terminal domain"/>
    <property type="match status" value="1"/>
</dbReference>
<dbReference type="InterPro" id="IPR000705">
    <property type="entry name" value="Galactokinase"/>
</dbReference>
<keyword evidence="3 7" id="KW-0418">Kinase</keyword>
<dbReference type="PIRSF" id="PIRSF000530">
    <property type="entry name" value="Galactokinase"/>
    <property type="match status" value="1"/>
</dbReference>
<dbReference type="RefSeq" id="WP_021681325.1">
    <property type="nucleotide sequence ID" value="NZ_KI260341.1"/>
</dbReference>
<dbReference type="InterPro" id="IPR019539">
    <property type="entry name" value="GalKase_N"/>
</dbReference>
<evidence type="ECO:0000256" key="4">
    <source>
        <dbReference type="ARBA" id="ARBA00022840"/>
    </source>
</evidence>
<keyword evidence="3 7" id="KW-0808">Transferase</keyword>
<evidence type="ECO:0000256" key="2">
    <source>
        <dbReference type="ARBA" id="ARBA00022741"/>
    </source>
</evidence>
<dbReference type="GO" id="GO:0006012">
    <property type="term" value="P:galactose metabolic process"/>
    <property type="evidence" value="ECO:0007669"/>
    <property type="project" value="InterPro"/>
</dbReference>
<dbReference type="PANTHER" id="PTHR10457:SF7">
    <property type="entry name" value="GALACTOKINASE-RELATED"/>
    <property type="match status" value="1"/>
</dbReference>
<dbReference type="HOGENOM" id="CLU_017814_8_0_9"/>
<evidence type="ECO:0000256" key="3">
    <source>
        <dbReference type="ARBA" id="ARBA00022777"/>
    </source>
</evidence>
<dbReference type="Pfam" id="PF10509">
    <property type="entry name" value="GalKase_gal_bdg"/>
    <property type="match status" value="1"/>
</dbReference>
<protein>
    <submittedName>
        <fullName evidence="7">GHMP kinase protein</fullName>
    </submittedName>
</protein>
<comment type="caution">
    <text evidence="7">The sequence shown here is derived from an EMBL/GenBank/DDBJ whole genome shotgun (WGS) entry which is preliminary data.</text>
</comment>
<dbReference type="AlphaFoldDB" id="U2K968"/>
<dbReference type="eggNOG" id="COG0153">
    <property type="taxonomic scope" value="Bacteria"/>
</dbReference>
<dbReference type="SUPFAM" id="SSF55060">
    <property type="entry name" value="GHMP Kinase, C-terminal domain"/>
    <property type="match status" value="1"/>
</dbReference>
<organism evidence="7 8">
    <name type="scientific">Ruminococcus callidus ATCC 27760</name>
    <dbReference type="NCBI Taxonomy" id="411473"/>
    <lineage>
        <taxon>Bacteria</taxon>
        <taxon>Bacillati</taxon>
        <taxon>Bacillota</taxon>
        <taxon>Clostridia</taxon>
        <taxon>Eubacteriales</taxon>
        <taxon>Oscillospiraceae</taxon>
        <taxon>Ruminococcus</taxon>
    </lineage>
</organism>